<evidence type="ECO:0000313" key="1">
    <source>
        <dbReference type="EMBL" id="MEP0820530.1"/>
    </source>
</evidence>
<accession>A0ABV0JFL6</accession>
<dbReference type="RefSeq" id="WP_190443332.1">
    <property type="nucleotide sequence ID" value="NZ_JAMPKM010000032.1"/>
</dbReference>
<reference evidence="1 2" key="1">
    <citation type="submission" date="2022-04" db="EMBL/GenBank/DDBJ databases">
        <title>Positive selection, recombination, and allopatry shape intraspecific diversity of widespread and dominant cyanobacteria.</title>
        <authorList>
            <person name="Wei J."/>
            <person name="Shu W."/>
            <person name="Hu C."/>
        </authorList>
    </citation>
    <scope>NUCLEOTIDE SEQUENCE [LARGE SCALE GENOMIC DNA]</scope>
    <source>
        <strain evidence="1 2">GB2-A4</strain>
    </source>
</reference>
<organism evidence="1 2">
    <name type="scientific">Trichocoleus desertorum GB2-A4</name>
    <dbReference type="NCBI Taxonomy" id="2933944"/>
    <lineage>
        <taxon>Bacteria</taxon>
        <taxon>Bacillati</taxon>
        <taxon>Cyanobacteriota</taxon>
        <taxon>Cyanophyceae</taxon>
        <taxon>Leptolyngbyales</taxon>
        <taxon>Trichocoleusaceae</taxon>
        <taxon>Trichocoleus</taxon>
    </lineage>
</organism>
<evidence type="ECO:0008006" key="3">
    <source>
        <dbReference type="Google" id="ProtNLM"/>
    </source>
</evidence>
<name>A0ABV0JFL6_9CYAN</name>
<keyword evidence="2" id="KW-1185">Reference proteome</keyword>
<protein>
    <recommendedName>
        <fullName evidence="3">STAS/SEC14 domain-containing protein</fullName>
    </recommendedName>
</protein>
<dbReference type="Proteomes" id="UP001464891">
    <property type="component" value="Unassembled WGS sequence"/>
</dbReference>
<sequence length="121" mass="13220">MPNESPDQLWVEPVGGIILARIRGVATADLIQECHQRIGVLQRDTGCKQVMYDALELERPPIEIVLTQQGLTDALKQADVKVAIVVPNTGIAYLARLAFGEANHRVFYNDIAAAVSWLGSP</sequence>
<gene>
    <name evidence="1" type="ORF">NC998_25880</name>
</gene>
<comment type="caution">
    <text evidence="1">The sequence shown here is derived from an EMBL/GenBank/DDBJ whole genome shotgun (WGS) entry which is preliminary data.</text>
</comment>
<evidence type="ECO:0000313" key="2">
    <source>
        <dbReference type="Proteomes" id="UP001464891"/>
    </source>
</evidence>
<dbReference type="EMBL" id="JAMPKM010000032">
    <property type="protein sequence ID" value="MEP0820530.1"/>
    <property type="molecule type" value="Genomic_DNA"/>
</dbReference>
<proteinExistence type="predicted"/>